<name>Q1YZ22_9GAMM</name>
<dbReference type="HOGENOM" id="CLU_3357644_0_0_6"/>
<dbReference type="Proteomes" id="UP000003789">
    <property type="component" value="Unassembled WGS sequence"/>
</dbReference>
<accession>Q1YZ22</accession>
<evidence type="ECO:0000313" key="2">
    <source>
        <dbReference type="EMBL" id="EAS41519.1"/>
    </source>
</evidence>
<gene>
    <name evidence="2" type="ORF">P3TCK_07751</name>
</gene>
<proteinExistence type="predicted"/>
<sequence length="36" mass="4123">MTKYGPLQDEVKDTSRTERESEQDDSTDQGKIKGHL</sequence>
<feature type="compositionally biased region" description="Basic and acidic residues" evidence="1">
    <location>
        <begin position="9"/>
        <end position="20"/>
    </location>
</feature>
<feature type="region of interest" description="Disordered" evidence="1">
    <location>
        <begin position="1"/>
        <end position="36"/>
    </location>
</feature>
<protein>
    <submittedName>
        <fullName evidence="2">Uncharacterized protein</fullName>
    </submittedName>
</protein>
<comment type="caution">
    <text evidence="2">The sequence shown here is derived from an EMBL/GenBank/DDBJ whole genome shotgun (WGS) entry which is preliminary data.</text>
</comment>
<evidence type="ECO:0000256" key="1">
    <source>
        <dbReference type="SAM" id="MobiDB-lite"/>
    </source>
</evidence>
<evidence type="ECO:0000313" key="3">
    <source>
        <dbReference type="Proteomes" id="UP000003789"/>
    </source>
</evidence>
<dbReference type="EMBL" id="AAPH01000033">
    <property type="protein sequence ID" value="EAS41519.1"/>
    <property type="molecule type" value="Genomic_DNA"/>
</dbReference>
<reference evidence="2 3" key="1">
    <citation type="submission" date="2006-03" db="EMBL/GenBank/DDBJ databases">
        <authorList>
            <person name="Bartlett D.H."/>
            <person name="Valle G."/>
            <person name="Lauro F.M."/>
            <person name="Vezzi A."/>
            <person name="Simonato F."/>
            <person name="Eloe E."/>
            <person name="Vitulo N."/>
            <person name="Stratton T.K."/>
            <person name="D'angelo M."/>
            <person name="Ferriera S."/>
            <person name="Johnson J."/>
            <person name="Kravitz S."/>
            <person name="Beeson K."/>
            <person name="Sutton G."/>
            <person name="Rogers Y."/>
            <person name="Friedman R."/>
            <person name="Frazier M."/>
            <person name="Venter J.C."/>
        </authorList>
    </citation>
    <scope>NUCLEOTIDE SEQUENCE [LARGE SCALE GENOMIC DNA]</scope>
    <source>
        <strain evidence="2 3">3TCK</strain>
    </source>
</reference>
<organism evidence="2 3">
    <name type="scientific">Photobacterium profundum 3TCK</name>
    <dbReference type="NCBI Taxonomy" id="314280"/>
    <lineage>
        <taxon>Bacteria</taxon>
        <taxon>Pseudomonadati</taxon>
        <taxon>Pseudomonadota</taxon>
        <taxon>Gammaproteobacteria</taxon>
        <taxon>Vibrionales</taxon>
        <taxon>Vibrionaceae</taxon>
        <taxon>Photobacterium</taxon>
    </lineage>
</organism>
<dbReference type="AlphaFoldDB" id="Q1YZ22"/>